<dbReference type="PANTHER" id="PTHR44591">
    <property type="entry name" value="STRESS RESPONSE REGULATOR PROTEIN 1"/>
    <property type="match status" value="1"/>
</dbReference>
<dbReference type="WBParaSite" id="BTMF_0000957301-mRNA-1">
    <property type="protein sequence ID" value="BTMF_0000957301-mRNA-1"/>
    <property type="gene ID" value="BTMF_0000957301"/>
</dbReference>
<dbReference type="InterPro" id="IPR050595">
    <property type="entry name" value="Bact_response_regulator"/>
</dbReference>
<evidence type="ECO:0000313" key="6">
    <source>
        <dbReference type="WBParaSite" id="BTMF_0000957301-mRNA-1"/>
    </source>
</evidence>
<dbReference type="PANTHER" id="PTHR44591:SF3">
    <property type="entry name" value="RESPONSE REGULATORY DOMAIN-CONTAINING PROTEIN"/>
    <property type="match status" value="1"/>
</dbReference>
<dbReference type="EMBL" id="UZAG01016018">
    <property type="protein sequence ID" value="VDO25215.1"/>
    <property type="molecule type" value="Genomic_DNA"/>
</dbReference>
<evidence type="ECO:0000259" key="3">
    <source>
        <dbReference type="PROSITE" id="PS50110"/>
    </source>
</evidence>
<dbReference type="InterPro" id="IPR001789">
    <property type="entry name" value="Sig_transdc_resp-reg_receiver"/>
</dbReference>
<dbReference type="SUPFAM" id="SSF52172">
    <property type="entry name" value="CheY-like"/>
    <property type="match status" value="1"/>
</dbReference>
<dbReference type="AlphaFoldDB" id="A0A0R3QPD8"/>
<dbReference type="GO" id="GO:0000160">
    <property type="term" value="P:phosphorelay signal transduction system"/>
    <property type="evidence" value="ECO:0007669"/>
    <property type="project" value="InterPro"/>
</dbReference>
<organism evidence="6">
    <name type="scientific">Brugia timori</name>
    <dbReference type="NCBI Taxonomy" id="42155"/>
    <lineage>
        <taxon>Eukaryota</taxon>
        <taxon>Metazoa</taxon>
        <taxon>Ecdysozoa</taxon>
        <taxon>Nematoda</taxon>
        <taxon>Chromadorea</taxon>
        <taxon>Rhabditida</taxon>
        <taxon>Spirurina</taxon>
        <taxon>Spiruromorpha</taxon>
        <taxon>Filarioidea</taxon>
        <taxon>Onchocercidae</taxon>
        <taxon>Brugia</taxon>
    </lineage>
</organism>
<evidence type="ECO:0000313" key="4">
    <source>
        <dbReference type="EMBL" id="VDO25215.1"/>
    </source>
</evidence>
<dbReference type="Pfam" id="PF00072">
    <property type="entry name" value="Response_reg"/>
    <property type="match status" value="1"/>
</dbReference>
<reference evidence="6" key="1">
    <citation type="submission" date="2017-02" db="UniProtKB">
        <authorList>
            <consortium name="WormBaseParasite"/>
        </authorList>
    </citation>
    <scope>IDENTIFICATION</scope>
</reference>
<feature type="modified residue" description="4-aspartylphosphate" evidence="2">
    <location>
        <position position="61"/>
    </location>
</feature>
<name>A0A0R3QPD8_9BILA</name>
<dbReference type="Proteomes" id="UP000280834">
    <property type="component" value="Unassembled WGS sequence"/>
</dbReference>
<evidence type="ECO:0000256" key="1">
    <source>
        <dbReference type="ARBA" id="ARBA00022553"/>
    </source>
</evidence>
<dbReference type="SMART" id="SM00448">
    <property type="entry name" value="REC"/>
    <property type="match status" value="1"/>
</dbReference>
<proteinExistence type="predicted"/>
<keyword evidence="5" id="KW-1185">Reference proteome</keyword>
<reference evidence="4 5" key="2">
    <citation type="submission" date="2018-11" db="EMBL/GenBank/DDBJ databases">
        <authorList>
            <consortium name="Pathogen Informatics"/>
        </authorList>
    </citation>
    <scope>NUCLEOTIDE SEQUENCE [LARGE SCALE GENOMIC DNA]</scope>
</reference>
<gene>
    <name evidence="4" type="ORF">BTMF_LOCUS7624</name>
</gene>
<sequence length="139" mass="14917">MSTRAATHAALRVAILDDDADVVAAIGEVLRRQGLAVQEFTDPAELSLAIRERVFDAYVLDWLLGDVTALDIVVQLRADAANEAVPIFLLSGNLALGGVPTDPVLAAAIAEHRLFYRAKPFSTRQLARDICMAYEGGSP</sequence>
<protein>
    <submittedName>
        <fullName evidence="6">Response regulatory domain-containing protein</fullName>
    </submittedName>
</protein>
<dbReference type="PROSITE" id="PS50110">
    <property type="entry name" value="RESPONSE_REGULATORY"/>
    <property type="match status" value="1"/>
</dbReference>
<evidence type="ECO:0000313" key="5">
    <source>
        <dbReference type="Proteomes" id="UP000280834"/>
    </source>
</evidence>
<dbReference type="InterPro" id="IPR011006">
    <property type="entry name" value="CheY-like_superfamily"/>
</dbReference>
<feature type="domain" description="Response regulatory" evidence="3">
    <location>
        <begin position="12"/>
        <end position="134"/>
    </location>
</feature>
<accession>A0A0R3QPD8</accession>
<evidence type="ECO:0000256" key="2">
    <source>
        <dbReference type="PROSITE-ProRule" id="PRU00169"/>
    </source>
</evidence>
<dbReference type="Gene3D" id="3.40.50.2300">
    <property type="match status" value="1"/>
</dbReference>
<keyword evidence="1 2" id="KW-0597">Phosphoprotein</keyword>